<dbReference type="EMBL" id="CP004388">
    <property type="protein sequence ID" value="AJD52424.1"/>
    <property type="molecule type" value="Genomic_DNA"/>
</dbReference>
<evidence type="ECO:0000313" key="2">
    <source>
        <dbReference type="Proteomes" id="UP000007127"/>
    </source>
</evidence>
<dbReference type="Proteomes" id="UP000007127">
    <property type="component" value="Chromosome"/>
</dbReference>
<dbReference type="KEGG" id="txi:TH3_11540"/>
<evidence type="ECO:0000313" key="1">
    <source>
        <dbReference type="EMBL" id="AJD52424.1"/>
    </source>
</evidence>
<accession>A0AB72UEH5</accession>
<name>A0AB72UEH5_9PROT</name>
<proteinExistence type="predicted"/>
<gene>
    <name evidence="1" type="ORF">TH3_11540</name>
</gene>
<sequence length="70" mass="8012">MLISLSNKLPNANDFEYYYRNGSSNRNTVCEIANDVCENANFAFDGIFRLGRAPIWRLIGSMRRNVYGAM</sequence>
<protein>
    <submittedName>
        <fullName evidence="1">Uncharacterized protein</fullName>
    </submittedName>
</protein>
<reference evidence="1 2" key="1">
    <citation type="journal article" date="2012" name="J. Bacteriol.">
        <title>Genome sequence of Thalassospira xiamenensis type strain M-5.</title>
        <authorList>
            <person name="Lai Q."/>
            <person name="Shao Z."/>
        </authorList>
    </citation>
    <scope>NUCLEOTIDE SEQUENCE [LARGE SCALE GENOMIC DNA]</scope>
    <source>
        <strain evidence="1 2">M-5</strain>
    </source>
</reference>
<dbReference type="AlphaFoldDB" id="A0AB72UEH5"/>
<organism evidence="1 2">
    <name type="scientific">Thalassospira xiamenensis M-5 = DSM 17429</name>
    <dbReference type="NCBI Taxonomy" id="1123366"/>
    <lineage>
        <taxon>Bacteria</taxon>
        <taxon>Pseudomonadati</taxon>
        <taxon>Pseudomonadota</taxon>
        <taxon>Alphaproteobacteria</taxon>
        <taxon>Rhodospirillales</taxon>
        <taxon>Thalassospiraceae</taxon>
        <taxon>Thalassospira</taxon>
    </lineage>
</organism>